<feature type="transmembrane region" description="Helical" evidence="7">
    <location>
        <begin position="364"/>
        <end position="389"/>
    </location>
</feature>
<feature type="transmembrane region" description="Helical" evidence="7">
    <location>
        <begin position="226"/>
        <end position="250"/>
    </location>
</feature>
<dbReference type="EMBL" id="GL870879">
    <property type="protein sequence ID" value="EIJ88136.1"/>
    <property type="molecule type" value="Genomic_DNA"/>
</dbReference>
<feature type="transmembrane region" description="Helical" evidence="7">
    <location>
        <begin position="502"/>
        <end position="526"/>
    </location>
</feature>
<protein>
    <recommendedName>
        <fullName evidence="8">Amino acid transporter transmembrane domain-containing protein</fullName>
    </recommendedName>
</protein>
<feature type="transmembrane region" description="Helical" evidence="7">
    <location>
        <begin position="270"/>
        <end position="289"/>
    </location>
</feature>
<evidence type="ECO:0000256" key="7">
    <source>
        <dbReference type="SAM" id="Phobius"/>
    </source>
</evidence>
<evidence type="ECO:0000256" key="4">
    <source>
        <dbReference type="ARBA" id="ARBA00022989"/>
    </source>
</evidence>
<feature type="transmembrane region" description="Helical" evidence="7">
    <location>
        <begin position="147"/>
        <end position="174"/>
    </location>
</feature>
<feature type="region of interest" description="Disordered" evidence="6">
    <location>
        <begin position="1"/>
        <end position="22"/>
    </location>
</feature>
<comment type="subcellular location">
    <subcellularLocation>
        <location evidence="1">Membrane</location>
        <topology evidence="1">Multi-pass membrane protein</topology>
    </subcellularLocation>
</comment>
<dbReference type="InParanoid" id="I3EFY9"/>
<dbReference type="OMA" id="GERITHS"/>
<dbReference type="PANTHER" id="PTHR22950:SF702">
    <property type="entry name" value="AMINO ACID TRANSPORTER PROTEIN"/>
    <property type="match status" value="1"/>
</dbReference>
<feature type="compositionally biased region" description="Basic and acidic residues" evidence="6">
    <location>
        <begin position="1"/>
        <end position="13"/>
    </location>
</feature>
<evidence type="ECO:0000256" key="2">
    <source>
        <dbReference type="ARBA" id="ARBA00008066"/>
    </source>
</evidence>
<feature type="transmembrane region" description="Helical" evidence="7">
    <location>
        <begin position="476"/>
        <end position="496"/>
    </location>
</feature>
<evidence type="ECO:0000256" key="6">
    <source>
        <dbReference type="SAM" id="MobiDB-lite"/>
    </source>
</evidence>
<feature type="transmembrane region" description="Helical" evidence="7">
    <location>
        <begin position="310"/>
        <end position="332"/>
    </location>
</feature>
<dbReference type="AlphaFoldDB" id="I3EFY9"/>
<keyword evidence="10" id="KW-1185">Reference proteome</keyword>
<evidence type="ECO:0000259" key="8">
    <source>
        <dbReference type="Pfam" id="PF01490"/>
    </source>
</evidence>
<dbReference type="InterPro" id="IPR013057">
    <property type="entry name" value="AA_transpt_TM"/>
</dbReference>
<dbReference type="PANTHER" id="PTHR22950">
    <property type="entry name" value="AMINO ACID TRANSPORTER"/>
    <property type="match status" value="1"/>
</dbReference>
<proteinExistence type="inferred from homology"/>
<evidence type="ECO:0000313" key="10">
    <source>
        <dbReference type="Proteomes" id="UP000002872"/>
    </source>
</evidence>
<evidence type="ECO:0000256" key="3">
    <source>
        <dbReference type="ARBA" id="ARBA00022692"/>
    </source>
</evidence>
<dbReference type="HOGENOM" id="CLU_466221_0_0_1"/>
<keyword evidence="3 7" id="KW-0812">Transmembrane</keyword>
<accession>I3EFY9</accession>
<dbReference type="GO" id="GO:0015179">
    <property type="term" value="F:L-amino acid transmembrane transporter activity"/>
    <property type="evidence" value="ECO:0007669"/>
    <property type="project" value="TreeGrafter"/>
</dbReference>
<gene>
    <name evidence="9" type="ORF">NEQG_01580</name>
</gene>
<name>I3EFY9_NEMP3</name>
<dbReference type="OrthoDB" id="2189030at2759"/>
<evidence type="ECO:0000256" key="5">
    <source>
        <dbReference type="ARBA" id="ARBA00023136"/>
    </source>
</evidence>
<sequence length="585" mass="66149">MEDINRISEDSDNRLSINNTDMDNNPLESIPLNDSVVDDTTSNKENNVISIDGERITHSVHNYLKGKELYFTIISSIIGSGVLFIHSAITNGGILSFIIASMLSYIGIISITESVFRGRKNEMLTDQAVHDQDEVTYVSFAKLRPRFLHVLFTVLLVTLMLITTIIYQTLIWKWTYDNIEFLFGDMLSISNQNINIIKGIASFLMIIVLWWYSVIESPGDTKNIQIITNISIVLLSVVLAVFLVIIYTVFEPSIPSTDTLKYLVIGKDPSVVNFFGSVATIFFAINSHYNIPVYMSKVKISTKRSALYPVLISNTLVYILFFIIGIEGYFLVRANEFSGTNSNILTSISLVLDSNKHDNDHNTVYVAAQSLISVFKLAMSVILLNSFMWHMFSYRTLIMQFIQRVINNPTVIRIFSIKNSVILNITNFIKKIFTESIPNLFMKIISYLPESIPKYFERTFTRTGDKTDESPGNSKVLLRYVIGTVLFSITTLIVMLQIDLNIIIQVTGAVVSSFTSILVPSILIITNRHRYNKRWFDYLTVSFMMVGFIVLISIGIIKAYYSIEVNTKEVSVSGILNTTESALTP</sequence>
<feature type="transmembrane region" description="Helical" evidence="7">
    <location>
        <begin position="95"/>
        <end position="116"/>
    </location>
</feature>
<evidence type="ECO:0000256" key="1">
    <source>
        <dbReference type="ARBA" id="ARBA00004141"/>
    </source>
</evidence>
<dbReference type="Pfam" id="PF01490">
    <property type="entry name" value="Aa_trans"/>
    <property type="match status" value="1"/>
</dbReference>
<evidence type="ECO:0000313" key="9">
    <source>
        <dbReference type="EMBL" id="EIJ88136.1"/>
    </source>
</evidence>
<feature type="transmembrane region" description="Helical" evidence="7">
    <location>
        <begin position="69"/>
        <end position="89"/>
    </location>
</feature>
<dbReference type="VEuPathDB" id="MicrosporidiaDB:NEQG_01580"/>
<feature type="domain" description="Amino acid transporter transmembrane" evidence="8">
    <location>
        <begin position="70"/>
        <end position="553"/>
    </location>
</feature>
<keyword evidence="4 7" id="KW-1133">Transmembrane helix</keyword>
<comment type="similarity">
    <text evidence="2">Belongs to the amino acid/polyamine transporter 2 family.</text>
</comment>
<keyword evidence="5 7" id="KW-0472">Membrane</keyword>
<dbReference type="Proteomes" id="UP000002872">
    <property type="component" value="Unassembled WGS sequence"/>
</dbReference>
<feature type="transmembrane region" description="Helical" evidence="7">
    <location>
        <begin position="538"/>
        <end position="561"/>
    </location>
</feature>
<feature type="transmembrane region" description="Helical" evidence="7">
    <location>
        <begin position="194"/>
        <end position="214"/>
    </location>
</feature>
<reference evidence="9" key="1">
    <citation type="submission" date="2011-01" db="EMBL/GenBank/DDBJ databases">
        <title>The Genome Sequence of Nematocida parisii strain ERTm3.</title>
        <authorList>
            <consortium name="The Broad Institute Genome Sequencing Platform"/>
            <consortium name="The Broad Institute Genome Sequencing Center for Infectious Disease"/>
            <person name="Cuomo C."/>
            <person name="Troemel E."/>
            <person name="Young S.K."/>
            <person name="Zeng Q."/>
            <person name="Gargeya S."/>
            <person name="Fitzgerald M."/>
            <person name="Haas B."/>
            <person name="Abouelleil A."/>
            <person name="Alvarado L."/>
            <person name="Arachchi H.M."/>
            <person name="Berlin A."/>
            <person name="Chapman S.B."/>
            <person name="Gearin G."/>
            <person name="Goldberg J."/>
            <person name="Griggs A."/>
            <person name="Gujja S."/>
            <person name="Hansen M."/>
            <person name="Heiman D."/>
            <person name="Howarth C."/>
            <person name="Larimer J."/>
            <person name="Lui A."/>
            <person name="MacDonald P.J.P."/>
            <person name="McCowen C."/>
            <person name="Montmayeur A."/>
            <person name="Murphy C."/>
            <person name="Neiman D."/>
            <person name="Pearson M."/>
            <person name="Priest M."/>
            <person name="Roberts A."/>
            <person name="Saif S."/>
            <person name="Shea T."/>
            <person name="Sisk P."/>
            <person name="Stolte C."/>
            <person name="Sykes S."/>
            <person name="Wortman J."/>
            <person name="Nusbaum C."/>
            <person name="Birren B."/>
        </authorList>
    </citation>
    <scope>NUCLEOTIDE SEQUENCE</scope>
    <source>
        <strain evidence="9">ERTm3</strain>
    </source>
</reference>
<dbReference type="GO" id="GO:0016020">
    <property type="term" value="C:membrane"/>
    <property type="evidence" value="ECO:0007669"/>
    <property type="project" value="UniProtKB-SubCell"/>
</dbReference>
<organism evidence="9 10">
    <name type="scientific">Nematocida parisii (strain ERTm3)</name>
    <name type="common">Nematode killer fungus</name>
    <dbReference type="NCBI Taxonomy" id="935791"/>
    <lineage>
        <taxon>Eukaryota</taxon>
        <taxon>Fungi</taxon>
        <taxon>Fungi incertae sedis</taxon>
        <taxon>Microsporidia</taxon>
        <taxon>Nematocida</taxon>
    </lineage>
</organism>